<keyword evidence="1" id="KW-0472">Membrane</keyword>
<comment type="caution">
    <text evidence="2">The sequence shown here is derived from an EMBL/GenBank/DDBJ whole genome shotgun (WGS) entry which is preliminary data.</text>
</comment>
<name>A0A1G2U078_9BACT</name>
<evidence type="ECO:0000256" key="1">
    <source>
        <dbReference type="SAM" id="Phobius"/>
    </source>
</evidence>
<sequence>MKRLIFIFIIAFVLNFIWENLHFVLYDNYLGGPVSRFILLQATVADAFLIVLLSLPFLYKNYFKNKMWLIIIFGIIMAVFIEWFALYTNWWQYGPNMPIVPILKVGLTPMIQLGILGYFSLKLSNPHNCQM</sequence>
<accession>A0A1G2U078</accession>
<organism evidence="2 3">
    <name type="scientific">Candidatus Zambryskibacteria bacterium RIFCSPLOWO2_01_FULL_35_19</name>
    <dbReference type="NCBI Taxonomy" id="1802757"/>
    <lineage>
        <taxon>Bacteria</taxon>
        <taxon>Candidatus Zambryskiibacteriota</taxon>
    </lineage>
</organism>
<protein>
    <submittedName>
        <fullName evidence="2">Uncharacterized protein</fullName>
    </submittedName>
</protein>
<keyword evidence="1" id="KW-0812">Transmembrane</keyword>
<proteinExistence type="predicted"/>
<feature type="transmembrane region" description="Helical" evidence="1">
    <location>
        <begin position="99"/>
        <end position="121"/>
    </location>
</feature>
<dbReference type="AlphaFoldDB" id="A0A1G2U078"/>
<evidence type="ECO:0000313" key="3">
    <source>
        <dbReference type="Proteomes" id="UP000178404"/>
    </source>
</evidence>
<dbReference type="EMBL" id="MHWA01000004">
    <property type="protein sequence ID" value="OHB02290.1"/>
    <property type="molecule type" value="Genomic_DNA"/>
</dbReference>
<feature type="transmembrane region" description="Helical" evidence="1">
    <location>
        <begin position="67"/>
        <end position="87"/>
    </location>
</feature>
<gene>
    <name evidence="2" type="ORF">A3A90_00610</name>
</gene>
<feature type="transmembrane region" description="Helical" evidence="1">
    <location>
        <begin position="5"/>
        <end position="25"/>
    </location>
</feature>
<dbReference type="Proteomes" id="UP000178404">
    <property type="component" value="Unassembled WGS sequence"/>
</dbReference>
<reference evidence="2 3" key="1">
    <citation type="journal article" date="2016" name="Nat. Commun.">
        <title>Thousands of microbial genomes shed light on interconnected biogeochemical processes in an aquifer system.</title>
        <authorList>
            <person name="Anantharaman K."/>
            <person name="Brown C.T."/>
            <person name="Hug L.A."/>
            <person name="Sharon I."/>
            <person name="Castelle C.J."/>
            <person name="Probst A.J."/>
            <person name="Thomas B.C."/>
            <person name="Singh A."/>
            <person name="Wilkins M.J."/>
            <person name="Karaoz U."/>
            <person name="Brodie E.L."/>
            <person name="Williams K.H."/>
            <person name="Hubbard S.S."/>
            <person name="Banfield J.F."/>
        </authorList>
    </citation>
    <scope>NUCLEOTIDE SEQUENCE [LARGE SCALE GENOMIC DNA]</scope>
</reference>
<feature type="transmembrane region" description="Helical" evidence="1">
    <location>
        <begin position="37"/>
        <end position="55"/>
    </location>
</feature>
<evidence type="ECO:0000313" key="2">
    <source>
        <dbReference type="EMBL" id="OHB02290.1"/>
    </source>
</evidence>
<keyword evidence="1" id="KW-1133">Transmembrane helix</keyword>